<accession>D8UEZ4</accession>
<proteinExistence type="predicted"/>
<evidence type="ECO:0000256" key="2">
    <source>
        <dbReference type="SAM" id="SignalP"/>
    </source>
</evidence>
<feature type="chain" id="PRO_5003124458" evidence="2">
    <location>
        <begin position="20"/>
        <end position="1015"/>
    </location>
</feature>
<feature type="region of interest" description="Disordered" evidence="1">
    <location>
        <begin position="129"/>
        <end position="190"/>
    </location>
</feature>
<evidence type="ECO:0000313" key="4">
    <source>
        <dbReference type="Proteomes" id="UP000001058"/>
    </source>
</evidence>
<dbReference type="OrthoDB" id="543539at2759"/>
<dbReference type="InterPro" id="IPR031447">
    <property type="entry name" value="MNR"/>
</dbReference>
<feature type="region of interest" description="Disordered" evidence="1">
    <location>
        <begin position="830"/>
        <end position="865"/>
    </location>
</feature>
<dbReference type="GO" id="GO:0005815">
    <property type="term" value="C:microtubule organizing center"/>
    <property type="evidence" value="ECO:0007669"/>
    <property type="project" value="TreeGrafter"/>
</dbReference>
<dbReference type="GeneID" id="9626680"/>
<feature type="compositionally biased region" description="Low complexity" evidence="1">
    <location>
        <begin position="560"/>
        <end position="578"/>
    </location>
</feature>
<keyword evidence="2" id="KW-0732">Signal</keyword>
<dbReference type="PANTHER" id="PTHR15732:SF4">
    <property type="entry name" value="PROTEIN MOONRAKER"/>
    <property type="match status" value="1"/>
</dbReference>
<feature type="region of interest" description="Disordered" evidence="1">
    <location>
        <begin position="315"/>
        <end position="375"/>
    </location>
</feature>
<feature type="compositionally biased region" description="Polar residues" evidence="1">
    <location>
        <begin position="579"/>
        <end position="596"/>
    </location>
</feature>
<dbReference type="EMBL" id="GL378391">
    <property type="protein sequence ID" value="EFJ41679.1"/>
    <property type="molecule type" value="Genomic_DNA"/>
</dbReference>
<feature type="compositionally biased region" description="Low complexity" evidence="1">
    <location>
        <begin position="341"/>
        <end position="355"/>
    </location>
</feature>
<name>D8UEZ4_VOLCA</name>
<sequence>MSPLSALLNFLFAAACATADVDFGAWVRQRLREAAAKLAATGPVEPPNGVAREQSAFLGEAATEANLVAPQAEQLAFTRRPGPAGTPGLAPRLMLEGAAAAPAKPETAWFLRGEGTGPASEALADAIYGPSAQSQPTAGRTLLRDAKASRKSSKRVVIISPRRSPLKPPYRSSPKQEQPPLVQQQHSGAAPAVSKLYTQVEPGLFSARPDAYVHPQAAAERERRLALSTALARQTLAAGLGQDEARAVALGGVSPAAAANQAAQYQHVLQVAQQLAQQNEQLAVAVQLNSVQLAQQQPPPQLAAAAGSAAAEPAAAATTRVEVESGPPPWFIRRGPPGRPSAASQQGRSSAGLAAKATHGHVTTGAQAGRSPKKADAVMTTKAGASATAIAMTGKERERLARKDALKALLKQVLGGAGLAGGKEGRRRLASSMAEAEKLVAAIHALARNKAGLDVPCGLRGSGCIKGALLPGAHGLEAAQNTGNMMLVIVKTAQDFPNVRTSAVAQTQTSGGASASGASTGSEKAGAAAAAAVTAAVQAQSSRESSRAASLAGSRSRSLASAMHAASGGTAPGTGSRAVSRQGSGLASGSVGSEPQSLVDAGGVPGGEGTPPKANSIRASGSSEPHEEPGAGVPSRHASKKSLAAQAAALGDDTGSGTAVAWAHVSEEAAAASGVAARGALPLPGILVESLEDQVQQIVERDAAAAAEMARLQKLDALEQRLHSMVDRVENKLSRALQPLQLNAQQGEVTGAVAAAARHGVGGGGTNATSVDVVSPRSAGLSVLELQRMLIELNRMESNEQEVRRKWFFDSKGSRRQHNRAALPIVVRDGHLGTFDPDDPTTSASLPSRPPSSPAHGVSPNSRRVFQAQPPTENTLAMLAGGTKCSIGNGGAGASSVLAPRHGGTDNASSMMAEDGTVAAAYHALADPISDTTLESVLRGRRRYLRAQKLADGDLLVAADPNLNPVQVMEDLADVLLAELLHEQAQELAGLCDSLGEHMLKDELDLSSDGDEDGE</sequence>
<dbReference type="GO" id="GO:1905508">
    <property type="term" value="P:protein localization to microtubule organizing center"/>
    <property type="evidence" value="ECO:0007669"/>
    <property type="project" value="TreeGrafter"/>
</dbReference>
<feature type="compositionally biased region" description="Low complexity" evidence="1">
    <location>
        <begin position="641"/>
        <end position="650"/>
    </location>
</feature>
<organism evidence="4">
    <name type="scientific">Volvox carteri f. nagariensis</name>
    <dbReference type="NCBI Taxonomy" id="3068"/>
    <lineage>
        <taxon>Eukaryota</taxon>
        <taxon>Viridiplantae</taxon>
        <taxon>Chlorophyta</taxon>
        <taxon>core chlorophytes</taxon>
        <taxon>Chlorophyceae</taxon>
        <taxon>CS clade</taxon>
        <taxon>Chlamydomonadales</taxon>
        <taxon>Volvocaceae</taxon>
        <taxon>Volvox</taxon>
    </lineage>
</organism>
<feature type="signal peptide" evidence="2">
    <location>
        <begin position="1"/>
        <end position="19"/>
    </location>
</feature>
<evidence type="ECO:0000256" key="1">
    <source>
        <dbReference type="SAM" id="MobiDB-lite"/>
    </source>
</evidence>
<dbReference type="AlphaFoldDB" id="D8UEZ4"/>
<dbReference type="PANTHER" id="PTHR15732">
    <property type="entry name" value="PROTEIN MOONRAKER"/>
    <property type="match status" value="1"/>
</dbReference>
<dbReference type="eggNOG" id="ENOG502T1SP">
    <property type="taxonomic scope" value="Eukaryota"/>
</dbReference>
<feature type="compositionally biased region" description="Polar residues" evidence="1">
    <location>
        <begin position="173"/>
        <end position="187"/>
    </location>
</feature>
<dbReference type="Proteomes" id="UP000001058">
    <property type="component" value="Unassembled WGS sequence"/>
</dbReference>
<evidence type="ECO:0000313" key="3">
    <source>
        <dbReference type="EMBL" id="EFJ41679.1"/>
    </source>
</evidence>
<gene>
    <name evidence="3" type="ORF">VOLCADRAFT_98257</name>
</gene>
<dbReference type="RefSeq" id="XP_002957181.1">
    <property type="nucleotide sequence ID" value="XM_002957135.1"/>
</dbReference>
<dbReference type="InParanoid" id="D8UEZ4"/>
<protein>
    <submittedName>
        <fullName evidence="3">Uncharacterized protein</fullName>
    </submittedName>
</protein>
<reference evidence="3 4" key="1">
    <citation type="journal article" date="2010" name="Science">
        <title>Genomic analysis of organismal complexity in the multicellular green alga Volvox carteri.</title>
        <authorList>
            <person name="Prochnik S.E."/>
            <person name="Umen J."/>
            <person name="Nedelcu A.M."/>
            <person name="Hallmann A."/>
            <person name="Miller S.M."/>
            <person name="Nishii I."/>
            <person name="Ferris P."/>
            <person name="Kuo A."/>
            <person name="Mitros T."/>
            <person name="Fritz-Laylin L.K."/>
            <person name="Hellsten U."/>
            <person name="Chapman J."/>
            <person name="Simakov O."/>
            <person name="Rensing S.A."/>
            <person name="Terry A."/>
            <person name="Pangilinan J."/>
            <person name="Kapitonov V."/>
            <person name="Jurka J."/>
            <person name="Salamov A."/>
            <person name="Shapiro H."/>
            <person name="Schmutz J."/>
            <person name="Grimwood J."/>
            <person name="Lindquist E."/>
            <person name="Lucas S."/>
            <person name="Grigoriev I.V."/>
            <person name="Schmitt R."/>
            <person name="Kirk D."/>
            <person name="Rokhsar D.S."/>
        </authorList>
    </citation>
    <scope>NUCLEOTIDE SEQUENCE [LARGE SCALE GENOMIC DNA]</scope>
    <source>
        <strain evidence="4">f. Nagariensis / Eve</strain>
    </source>
</reference>
<feature type="region of interest" description="Disordered" evidence="1">
    <location>
        <begin position="560"/>
        <end position="650"/>
    </location>
</feature>
<dbReference type="KEGG" id="vcn:VOLCADRAFT_98257"/>
<keyword evidence="4" id="KW-1185">Reference proteome</keyword>